<dbReference type="GO" id="GO:0047355">
    <property type="term" value="F:CDP-glycerol glycerophosphotransferase activity"/>
    <property type="evidence" value="ECO:0007669"/>
    <property type="project" value="InterPro"/>
</dbReference>
<dbReference type="RefSeq" id="WP_039646894.1">
    <property type="nucleotide sequence ID" value="NZ_CP008747.1"/>
</dbReference>
<evidence type="ECO:0000256" key="3">
    <source>
        <dbReference type="ARBA" id="ARBA00022475"/>
    </source>
</evidence>
<dbReference type="GO" id="GO:0019350">
    <property type="term" value="P:teichoic acid biosynthetic process"/>
    <property type="evidence" value="ECO:0007669"/>
    <property type="project" value="UniProtKB-KW"/>
</dbReference>
<dbReference type="Pfam" id="PF04464">
    <property type="entry name" value="Glyphos_transf"/>
    <property type="match status" value="1"/>
</dbReference>
<dbReference type="GeneID" id="41073871"/>
<dbReference type="InterPro" id="IPR043149">
    <property type="entry name" value="TagF_N"/>
</dbReference>
<accession>A0A0A8HV24</accession>
<evidence type="ECO:0000256" key="6">
    <source>
        <dbReference type="ARBA" id="ARBA00023136"/>
    </source>
</evidence>
<dbReference type="GO" id="GO:0005886">
    <property type="term" value="C:plasma membrane"/>
    <property type="evidence" value="ECO:0007669"/>
    <property type="project" value="UniProtKB-SubCell"/>
</dbReference>
<dbReference type="PANTHER" id="PTHR37316">
    <property type="entry name" value="TEICHOIC ACID GLYCEROL-PHOSPHATE PRIMASE"/>
    <property type="match status" value="1"/>
</dbReference>
<evidence type="ECO:0000256" key="1">
    <source>
        <dbReference type="ARBA" id="ARBA00004202"/>
    </source>
</evidence>
<evidence type="ECO:0000256" key="5">
    <source>
        <dbReference type="ARBA" id="ARBA00022944"/>
    </source>
</evidence>
<dbReference type="Gene3D" id="3.40.50.12580">
    <property type="match status" value="1"/>
</dbReference>
<organism evidence="7 8">
    <name type="scientific">Staphylococcus hyicus</name>
    <dbReference type="NCBI Taxonomy" id="1284"/>
    <lineage>
        <taxon>Bacteria</taxon>
        <taxon>Bacillati</taxon>
        <taxon>Bacillota</taxon>
        <taxon>Bacilli</taxon>
        <taxon>Bacillales</taxon>
        <taxon>Staphylococcaceae</taxon>
        <taxon>Staphylococcus</taxon>
    </lineage>
</organism>
<dbReference type="EMBL" id="QXVO01000007">
    <property type="protein sequence ID" value="RIO46763.1"/>
    <property type="molecule type" value="Genomic_DNA"/>
</dbReference>
<evidence type="ECO:0000256" key="4">
    <source>
        <dbReference type="ARBA" id="ARBA00022679"/>
    </source>
</evidence>
<dbReference type="NCBIfam" id="NF041711">
    <property type="entry name" value="TagprimaseTarB"/>
    <property type="match status" value="1"/>
</dbReference>
<dbReference type="HOGENOM" id="CLU_029598_0_1_9"/>
<comment type="similarity">
    <text evidence="2">Belongs to the CDP-glycerol glycerophosphotransferase family.</text>
</comment>
<dbReference type="AlphaFoldDB" id="A0A0A8HV24"/>
<keyword evidence="3" id="KW-1003">Cell membrane</keyword>
<sequence length="363" mass="42983">MVRYWLKEMYIIMIKFLMTFFQKRGVDANHIVVIMNFKEDMYPIIKKLNERGFRVTVFAKREHLKLIREIKEVSSYEFHQFNVLRLLFKMASAKVIFIDNLHLFMAGFKKKKGQTVIQTWHAAGALKKFGFEDHAVNHDHENSVRQYEKVYRATDKYLVGCQHMASCFQGAFNAHYEQLINFGVPRLSRYFSVDLDVLKSELKSKHGLEGKIAVYLPTYREEGMTNRILNKEAFELALPDYTLLSRYHPSVKVLADDYGLSVFELIVLADVIISDYSSLPIEASLIHKPTLYYVYDEQEYEQARGLNDYFYDIPTDYKVYRESDIYQRLKRLELKPLFEDWHTYNKQSTLNQIAIYVDRLTKI</sequence>
<dbReference type="Proteomes" id="UP000285625">
    <property type="component" value="Unassembled WGS sequence"/>
</dbReference>
<dbReference type="KEGG" id="shu:SHYC_10505"/>
<evidence type="ECO:0000256" key="2">
    <source>
        <dbReference type="ARBA" id="ARBA00010488"/>
    </source>
</evidence>
<dbReference type="PANTHER" id="PTHR37316:SF1">
    <property type="entry name" value="TEICHOIC ACID GLYCEROL-PHOSPHATE PRIMASE"/>
    <property type="match status" value="1"/>
</dbReference>
<dbReference type="InterPro" id="IPR043148">
    <property type="entry name" value="TagF_C"/>
</dbReference>
<keyword evidence="6" id="KW-0472">Membrane</keyword>
<comment type="caution">
    <text evidence="7">The sequence shown here is derived from an EMBL/GenBank/DDBJ whole genome shotgun (WGS) entry which is preliminary data.</text>
</comment>
<name>A0A0A8HV24_STAHY</name>
<keyword evidence="4 7" id="KW-0808">Transferase</keyword>
<dbReference type="STRING" id="1284.SHYC_10505"/>
<keyword evidence="5" id="KW-0777">Teichoic acid biosynthesis</keyword>
<dbReference type="Gene3D" id="3.40.50.11820">
    <property type="match status" value="1"/>
</dbReference>
<gene>
    <name evidence="7" type="ORF">BUZ57_03380</name>
</gene>
<comment type="subcellular location">
    <subcellularLocation>
        <location evidence="1">Cell membrane</location>
        <topology evidence="1">Peripheral membrane protein</topology>
    </subcellularLocation>
</comment>
<proteinExistence type="inferred from homology"/>
<dbReference type="SUPFAM" id="SSF53756">
    <property type="entry name" value="UDP-Glycosyltransferase/glycogen phosphorylase"/>
    <property type="match status" value="1"/>
</dbReference>
<dbReference type="InterPro" id="IPR051612">
    <property type="entry name" value="Teichoic_Acid_Biosynth"/>
</dbReference>
<protein>
    <submittedName>
        <fullName evidence="7">CDP-glycerol glycerophosphotransferase family protein</fullName>
    </submittedName>
</protein>
<evidence type="ECO:0000313" key="8">
    <source>
        <dbReference type="Proteomes" id="UP000285625"/>
    </source>
</evidence>
<dbReference type="InterPro" id="IPR049698">
    <property type="entry name" value="TarB"/>
</dbReference>
<evidence type="ECO:0000313" key="7">
    <source>
        <dbReference type="EMBL" id="RIO46763.1"/>
    </source>
</evidence>
<dbReference type="InterPro" id="IPR007554">
    <property type="entry name" value="Glycerophosphate_synth"/>
</dbReference>
<reference evidence="7 8" key="1">
    <citation type="journal article" date="2016" name="Front. Microbiol.">
        <title>Comprehensive Phylogenetic Analysis of Bovine Non-aureus Staphylococci Species Based on Whole-Genome Sequencing.</title>
        <authorList>
            <person name="Naushad S."/>
            <person name="Barkema H.W."/>
            <person name="Luby C."/>
            <person name="Condas L.A."/>
            <person name="Nobrega D.B."/>
            <person name="Carson D.A."/>
            <person name="De Buck J."/>
        </authorList>
    </citation>
    <scope>NUCLEOTIDE SEQUENCE [LARGE SCALE GENOMIC DNA]</scope>
    <source>
        <strain evidence="7 8">SNUC 5959</strain>
    </source>
</reference>